<reference evidence="1" key="1">
    <citation type="submission" date="2021-03" db="EMBL/GenBank/DDBJ databases">
        <title>Draft genome sequence of rust myrtle Austropuccinia psidii MF-1, a brazilian biotype.</title>
        <authorList>
            <person name="Quecine M.C."/>
            <person name="Pachon D.M.R."/>
            <person name="Bonatelli M.L."/>
            <person name="Correr F.H."/>
            <person name="Franceschini L.M."/>
            <person name="Leite T.F."/>
            <person name="Margarido G.R.A."/>
            <person name="Almeida C.A."/>
            <person name="Ferrarezi J.A."/>
            <person name="Labate C.A."/>
        </authorList>
    </citation>
    <scope>NUCLEOTIDE SEQUENCE</scope>
    <source>
        <strain evidence="1">MF-1</strain>
    </source>
</reference>
<organism evidence="1 2">
    <name type="scientific">Austropuccinia psidii MF-1</name>
    <dbReference type="NCBI Taxonomy" id="1389203"/>
    <lineage>
        <taxon>Eukaryota</taxon>
        <taxon>Fungi</taxon>
        <taxon>Dikarya</taxon>
        <taxon>Basidiomycota</taxon>
        <taxon>Pucciniomycotina</taxon>
        <taxon>Pucciniomycetes</taxon>
        <taxon>Pucciniales</taxon>
        <taxon>Sphaerophragmiaceae</taxon>
        <taxon>Austropuccinia</taxon>
    </lineage>
</organism>
<protein>
    <submittedName>
        <fullName evidence="1">Uncharacterized protein</fullName>
    </submittedName>
</protein>
<dbReference type="EMBL" id="AVOT02017967">
    <property type="protein sequence ID" value="MBW0504493.1"/>
    <property type="molecule type" value="Genomic_DNA"/>
</dbReference>
<name>A0A9Q3DPM5_9BASI</name>
<keyword evidence="2" id="KW-1185">Reference proteome</keyword>
<accession>A0A9Q3DPM5</accession>
<evidence type="ECO:0000313" key="1">
    <source>
        <dbReference type="EMBL" id="MBW0504493.1"/>
    </source>
</evidence>
<gene>
    <name evidence="1" type="ORF">O181_044208</name>
</gene>
<evidence type="ECO:0000313" key="2">
    <source>
        <dbReference type="Proteomes" id="UP000765509"/>
    </source>
</evidence>
<dbReference type="OrthoDB" id="2504984at2759"/>
<sequence>MYPKDSLPPFPQRHITYTPAQNIPKPYVKCYYCLEEGHSVDRCNYLFEDQNKKWVRIQGGGFVFPKWKRVPTDGKITPIKLVEDFAKEKKELTKKMKKDEAKEALPKPNQMNIIKLKKDDSATAIAKFEHWRIWKPPAISSVNEPLLNNY</sequence>
<dbReference type="AlphaFoldDB" id="A0A9Q3DPM5"/>
<proteinExistence type="predicted"/>
<comment type="caution">
    <text evidence="1">The sequence shown here is derived from an EMBL/GenBank/DDBJ whole genome shotgun (WGS) entry which is preliminary data.</text>
</comment>
<dbReference type="Proteomes" id="UP000765509">
    <property type="component" value="Unassembled WGS sequence"/>
</dbReference>